<evidence type="ECO:0000256" key="4">
    <source>
        <dbReference type="ARBA" id="ARBA00023136"/>
    </source>
</evidence>
<dbReference type="AlphaFoldDB" id="A0A364NFK1"/>
<feature type="transmembrane region" description="Helical" evidence="6">
    <location>
        <begin position="550"/>
        <end position="571"/>
    </location>
</feature>
<dbReference type="GO" id="GO:0050897">
    <property type="term" value="F:cobalt ion binding"/>
    <property type="evidence" value="ECO:0007669"/>
    <property type="project" value="TreeGrafter"/>
</dbReference>
<dbReference type="Gene3D" id="1.20.58.340">
    <property type="entry name" value="Magnesium transport protein CorA, transmembrane region"/>
    <property type="match status" value="1"/>
</dbReference>
<dbReference type="Proteomes" id="UP000249619">
    <property type="component" value="Unassembled WGS sequence"/>
</dbReference>
<dbReference type="GO" id="GO:0000287">
    <property type="term" value="F:magnesium ion binding"/>
    <property type="evidence" value="ECO:0007669"/>
    <property type="project" value="TreeGrafter"/>
</dbReference>
<dbReference type="PANTHER" id="PTHR46494:SF1">
    <property type="entry name" value="CORA FAMILY METAL ION TRANSPORTER (EUROFUNG)"/>
    <property type="match status" value="1"/>
</dbReference>
<name>A0A364NFK1_STELY</name>
<evidence type="ECO:0000256" key="3">
    <source>
        <dbReference type="ARBA" id="ARBA00022989"/>
    </source>
</evidence>
<comment type="subcellular location">
    <subcellularLocation>
        <location evidence="1">Cell membrane</location>
        <topology evidence="1">Multi-pass membrane protein</topology>
    </subcellularLocation>
</comment>
<keyword evidence="8" id="KW-1185">Reference proteome</keyword>
<dbReference type="InterPro" id="IPR002523">
    <property type="entry name" value="MgTranspt_CorA/ZnTranspt_ZntB"/>
</dbReference>
<dbReference type="PANTHER" id="PTHR46494">
    <property type="entry name" value="CORA FAMILY METAL ION TRANSPORTER (EUROFUNG)"/>
    <property type="match status" value="1"/>
</dbReference>
<evidence type="ECO:0000256" key="6">
    <source>
        <dbReference type="SAM" id="Phobius"/>
    </source>
</evidence>
<dbReference type="EMBL" id="QGDH01000007">
    <property type="protein sequence ID" value="RAR15883.1"/>
    <property type="molecule type" value="Genomic_DNA"/>
</dbReference>
<dbReference type="Pfam" id="PF01544">
    <property type="entry name" value="CorA"/>
    <property type="match status" value="1"/>
</dbReference>
<keyword evidence="4 6" id="KW-0472">Membrane</keyword>
<dbReference type="GO" id="GO:0015095">
    <property type="term" value="F:magnesium ion transmembrane transporter activity"/>
    <property type="evidence" value="ECO:0007669"/>
    <property type="project" value="TreeGrafter"/>
</dbReference>
<evidence type="ECO:0000256" key="1">
    <source>
        <dbReference type="ARBA" id="ARBA00004651"/>
    </source>
</evidence>
<feature type="transmembrane region" description="Helical" evidence="6">
    <location>
        <begin position="517"/>
        <end position="538"/>
    </location>
</feature>
<dbReference type="GO" id="GO:0015087">
    <property type="term" value="F:cobalt ion transmembrane transporter activity"/>
    <property type="evidence" value="ECO:0007669"/>
    <property type="project" value="TreeGrafter"/>
</dbReference>
<evidence type="ECO:0000256" key="2">
    <source>
        <dbReference type="ARBA" id="ARBA00022692"/>
    </source>
</evidence>
<dbReference type="SUPFAM" id="SSF144083">
    <property type="entry name" value="Magnesium transport protein CorA, transmembrane region"/>
    <property type="match status" value="1"/>
</dbReference>
<protein>
    <submittedName>
        <fullName evidence="7">Magnesium transport protein</fullName>
    </submittedName>
</protein>
<evidence type="ECO:0000256" key="5">
    <source>
        <dbReference type="SAM" id="MobiDB-lite"/>
    </source>
</evidence>
<keyword evidence="3 6" id="KW-1133">Transmembrane helix</keyword>
<gene>
    <name evidence="7" type="ORF">DDE83_000680</name>
</gene>
<feature type="region of interest" description="Disordered" evidence="5">
    <location>
        <begin position="428"/>
        <end position="449"/>
    </location>
</feature>
<accession>A0A364NFK1</accession>
<organism evidence="7 8">
    <name type="scientific">Stemphylium lycopersici</name>
    <name type="common">Tomato gray leaf spot disease fungus</name>
    <name type="synonym">Thyrospora lycopersici</name>
    <dbReference type="NCBI Taxonomy" id="183478"/>
    <lineage>
        <taxon>Eukaryota</taxon>
        <taxon>Fungi</taxon>
        <taxon>Dikarya</taxon>
        <taxon>Ascomycota</taxon>
        <taxon>Pezizomycotina</taxon>
        <taxon>Dothideomycetes</taxon>
        <taxon>Pleosporomycetidae</taxon>
        <taxon>Pleosporales</taxon>
        <taxon>Pleosporineae</taxon>
        <taxon>Pleosporaceae</taxon>
        <taxon>Stemphylium</taxon>
    </lineage>
</organism>
<dbReference type="InterPro" id="IPR045863">
    <property type="entry name" value="CorA_TM1_TM2"/>
</dbReference>
<evidence type="ECO:0000313" key="8">
    <source>
        <dbReference type="Proteomes" id="UP000249619"/>
    </source>
</evidence>
<evidence type="ECO:0000313" key="7">
    <source>
        <dbReference type="EMBL" id="RAR15883.1"/>
    </source>
</evidence>
<comment type="caution">
    <text evidence="7">The sequence shown here is derived from an EMBL/GenBank/DDBJ whole genome shotgun (WGS) entry which is preliminary data.</text>
</comment>
<proteinExistence type="predicted"/>
<reference evidence="8" key="1">
    <citation type="submission" date="2018-05" db="EMBL/GenBank/DDBJ databases">
        <title>Draft genome sequence of Stemphylium lycopersici strain CIDEFI 213.</title>
        <authorList>
            <person name="Medina R."/>
            <person name="Franco M.E.E."/>
            <person name="Lucentini C.G."/>
            <person name="Saparrat M.C.N."/>
            <person name="Balatti P.A."/>
        </authorList>
    </citation>
    <scope>NUCLEOTIDE SEQUENCE [LARGE SCALE GENOMIC DNA]</scope>
    <source>
        <strain evidence="8">CIDEFI 213</strain>
    </source>
</reference>
<keyword evidence="2 6" id="KW-0812">Transmembrane</keyword>
<dbReference type="GO" id="GO:0005886">
    <property type="term" value="C:plasma membrane"/>
    <property type="evidence" value="ECO:0007669"/>
    <property type="project" value="UniProtKB-SubCell"/>
</dbReference>
<dbReference type="STRING" id="183478.A0A364NFK1"/>
<sequence>MSTDYEMDDNKPVKRGTIHGLWSAKHIPDGTDFPDPYEVIGDVYERSQAADEWEILDPKSKSLPYLAHIKSLSTSWRTLRQLADWMQVGTTPLRWREIKEDPEERQRRVNKTNVTFIEYQPASKPKAIPIKTHSALRETLQSLSHERMKEAPQRLFIVEDLSQQVVELLGERFDIDPLFFREQIEDYVWYNTRDQCAMPPSLVSNMKRRQWFRMRSIRLRYHKTKQEFENSRQEANQWNVLRRPDNDENHWHYQDSEGSVVSIIRTRTMVWIGKDKKCGNGTVGIVLLDPTVSQGQPLWYDRSNWLPMPKINTTVYPSIKSSVSWFEDIVQMTTAFPWFEQTEGHEINAQVLAKPTIYTICAEWLVVCDYVKARLSQIEWELEMPRLFRSKGDAIDTSLRRLHTWRRQIPVFREMITETLEHALPAAARLTTPSPRPSTTPSAPSSPLSYTARSVLSDEVVINFDSVEGFEDIVPDFRRVLAAVNVLQERVDRLTSIVTSEISIEDSRRGLEENHNMARITWLATIFIPLTFISGLYSMNESVSALRTTYGWYFLTAVPFTLIVMTIGWVAGGGSLTPWRKDSTTQIGMIGGRDKKKTK</sequence>